<dbReference type="RefSeq" id="WP_027888504.1">
    <property type="nucleotide sequence ID" value="NZ_JBHSXZ010000022.1"/>
</dbReference>
<dbReference type="GO" id="GO:0016829">
    <property type="term" value="F:lyase activity"/>
    <property type="evidence" value="ECO:0007669"/>
    <property type="project" value="UniProtKB-KW"/>
</dbReference>
<evidence type="ECO:0000256" key="3">
    <source>
        <dbReference type="ARBA" id="ARBA00011233"/>
    </source>
</evidence>
<evidence type="ECO:0000313" key="6">
    <source>
        <dbReference type="EMBL" id="RIH77785.1"/>
    </source>
</evidence>
<dbReference type="InterPro" id="IPR013785">
    <property type="entry name" value="Aldolase_TIM"/>
</dbReference>
<dbReference type="AlphaFoldDB" id="A0A399DZT4"/>
<dbReference type="PANTHER" id="PTHR30246:SF1">
    <property type="entry name" value="2-DEHYDRO-3-DEOXY-6-PHOSPHOGALACTONATE ALDOLASE-RELATED"/>
    <property type="match status" value="1"/>
</dbReference>
<dbReference type="Pfam" id="PF01081">
    <property type="entry name" value="Aldolase"/>
    <property type="match status" value="1"/>
</dbReference>
<proteinExistence type="inferred from homology"/>
<reference evidence="6 7" key="1">
    <citation type="submission" date="2018-08" db="EMBL/GenBank/DDBJ databases">
        <title>Meiothermus cateniformans JCM 15151 genome sequencing project.</title>
        <authorList>
            <person name="Da Costa M.S."/>
            <person name="Albuquerque L."/>
            <person name="Raposo P."/>
            <person name="Froufe H.J.C."/>
            <person name="Barroso C.S."/>
            <person name="Egas C."/>
        </authorList>
    </citation>
    <scope>NUCLEOTIDE SEQUENCE [LARGE SCALE GENOMIC DNA]</scope>
    <source>
        <strain evidence="6 7">JCM 15151</strain>
    </source>
</reference>
<evidence type="ECO:0000256" key="4">
    <source>
        <dbReference type="ARBA" id="ARBA00023239"/>
    </source>
</evidence>
<keyword evidence="5" id="KW-0119">Carbohydrate metabolism</keyword>
<comment type="similarity">
    <text evidence="2">Belongs to the KHG/KDPG aldolase family.</text>
</comment>
<dbReference type="CDD" id="cd00452">
    <property type="entry name" value="KDPG_aldolase"/>
    <property type="match status" value="1"/>
</dbReference>
<sequence length="213" mass="21791">MSQLDFIQSLAAARVVGILRSSTSAAAVEAALAAVRGGLRVLEVTFTTPGALEALCTLRRQLPDHVRLGAGTVMTAEEGRAALEAGAEFLVSPHLGEDLLALASETGVPYLPGVLTPSEIVRALGLGAQIIKVFPVGSSGGLAYIKDLLGPLPHLKILATGGIRPSEVPAYLQAGVWAVGLGSNLFPRAALEQGDWAAIEAATRQALAEAGVA</sequence>
<dbReference type="EMBL" id="QWKX01000022">
    <property type="protein sequence ID" value="RIH77785.1"/>
    <property type="molecule type" value="Genomic_DNA"/>
</dbReference>
<gene>
    <name evidence="6" type="primary">kdgA</name>
    <name evidence="6" type="ORF">Mcate_01164</name>
</gene>
<comment type="subunit">
    <text evidence="3">Homotrimer.</text>
</comment>
<dbReference type="InterPro" id="IPR000887">
    <property type="entry name" value="Aldlse_KDPG_KHG"/>
</dbReference>
<evidence type="ECO:0000256" key="1">
    <source>
        <dbReference type="ARBA" id="ARBA00004761"/>
    </source>
</evidence>
<dbReference type="Proteomes" id="UP000266089">
    <property type="component" value="Unassembled WGS sequence"/>
</dbReference>
<evidence type="ECO:0000313" key="7">
    <source>
        <dbReference type="Proteomes" id="UP000266089"/>
    </source>
</evidence>
<organism evidence="6 7">
    <name type="scientific">Meiothermus taiwanensis</name>
    <dbReference type="NCBI Taxonomy" id="172827"/>
    <lineage>
        <taxon>Bacteria</taxon>
        <taxon>Thermotogati</taxon>
        <taxon>Deinococcota</taxon>
        <taxon>Deinococci</taxon>
        <taxon>Thermales</taxon>
        <taxon>Thermaceae</taxon>
        <taxon>Meiothermus</taxon>
    </lineage>
</organism>
<keyword evidence="4" id="KW-0456">Lyase</keyword>
<name>A0A399DZT4_9DEIN</name>
<comment type="caution">
    <text evidence="6">The sequence shown here is derived from an EMBL/GenBank/DDBJ whole genome shotgun (WGS) entry which is preliminary data.</text>
</comment>
<dbReference type="OrthoDB" id="9802667at2"/>
<accession>A0A399DZT4</accession>
<dbReference type="NCBIfam" id="TIGR01182">
    <property type="entry name" value="eda"/>
    <property type="match status" value="1"/>
</dbReference>
<evidence type="ECO:0000256" key="5">
    <source>
        <dbReference type="ARBA" id="ARBA00023277"/>
    </source>
</evidence>
<dbReference type="SUPFAM" id="SSF51569">
    <property type="entry name" value="Aldolase"/>
    <property type="match status" value="1"/>
</dbReference>
<dbReference type="Gene3D" id="3.20.20.70">
    <property type="entry name" value="Aldolase class I"/>
    <property type="match status" value="1"/>
</dbReference>
<dbReference type="PANTHER" id="PTHR30246">
    <property type="entry name" value="2-KETO-3-DEOXY-6-PHOSPHOGLUCONATE ALDOLASE"/>
    <property type="match status" value="1"/>
</dbReference>
<comment type="pathway">
    <text evidence="1">Carbohydrate acid metabolism.</text>
</comment>
<evidence type="ECO:0000256" key="2">
    <source>
        <dbReference type="ARBA" id="ARBA00006906"/>
    </source>
</evidence>
<protein>
    <submittedName>
        <fullName evidence="6">KHG/KDPG aldolase</fullName>
    </submittedName>
</protein>